<dbReference type="Pfam" id="PF14099">
    <property type="entry name" value="Polysacc_lyase"/>
    <property type="match status" value="1"/>
</dbReference>
<dbReference type="KEGG" id="sbae:DSM104329_02114"/>
<protein>
    <recommendedName>
        <fullName evidence="3">Polysaccharide lyase-like protein</fullName>
    </recommendedName>
</protein>
<accession>A0A9E6XWI2</accession>
<dbReference type="Proteomes" id="UP001162834">
    <property type="component" value="Chromosome"/>
</dbReference>
<evidence type="ECO:0008006" key="3">
    <source>
        <dbReference type="Google" id="ProtNLM"/>
    </source>
</evidence>
<name>A0A9E6XWI2_9ACTN</name>
<evidence type="ECO:0000313" key="1">
    <source>
        <dbReference type="EMBL" id="UGS35719.1"/>
    </source>
</evidence>
<sequence>MAQRVGIAIVAITGAGGCAAPVREPGTGAERGPTVTCRSERSRADGARPRCLPARGSSLVVRGREHRAVWRGRLAARRLHDWAQVQAAPGGVRIVPGPGTRGRRVALFTVRPGDRPVPGGERAEVVASHAATAGREGAEAWYAWSSYFPADLNPLASSTSNVFTQWHQWDPSPPARPTRCSPNIALQINTRHTPPRIRLAVRGGRLDPRTCRPGTARAWDTVALARRRWVDFALYVRWSASAQRGRVALAIDGRTVVPVTRAATLYPGQGTYLKQGFYRAPSPATSRIYHGGVTRFR</sequence>
<evidence type="ECO:0000313" key="2">
    <source>
        <dbReference type="Proteomes" id="UP001162834"/>
    </source>
</evidence>
<dbReference type="EMBL" id="CP087164">
    <property type="protein sequence ID" value="UGS35719.1"/>
    <property type="molecule type" value="Genomic_DNA"/>
</dbReference>
<proteinExistence type="predicted"/>
<organism evidence="1 2">
    <name type="scientific">Capillimicrobium parvum</name>
    <dbReference type="NCBI Taxonomy" id="2884022"/>
    <lineage>
        <taxon>Bacteria</taxon>
        <taxon>Bacillati</taxon>
        <taxon>Actinomycetota</taxon>
        <taxon>Thermoleophilia</taxon>
        <taxon>Solirubrobacterales</taxon>
        <taxon>Capillimicrobiaceae</taxon>
        <taxon>Capillimicrobium</taxon>
    </lineage>
</organism>
<dbReference type="Gene3D" id="2.60.120.200">
    <property type="match status" value="1"/>
</dbReference>
<gene>
    <name evidence="1" type="ORF">DSM104329_02114</name>
</gene>
<dbReference type="PROSITE" id="PS51257">
    <property type="entry name" value="PROKAR_LIPOPROTEIN"/>
    <property type="match status" value="1"/>
</dbReference>
<dbReference type="InterPro" id="IPR025975">
    <property type="entry name" value="Polysacc_lyase"/>
</dbReference>
<dbReference type="AlphaFoldDB" id="A0A9E6XWI2"/>
<keyword evidence="2" id="KW-1185">Reference proteome</keyword>
<reference evidence="1" key="1">
    <citation type="journal article" date="2022" name="Int. J. Syst. Evol. Microbiol.">
        <title>Pseudomonas aegrilactucae sp. nov. and Pseudomonas morbosilactucae sp. nov., pathogens causing bacterial rot of lettuce in Japan.</title>
        <authorList>
            <person name="Sawada H."/>
            <person name="Fujikawa T."/>
            <person name="Satou M."/>
        </authorList>
    </citation>
    <scope>NUCLEOTIDE SEQUENCE</scope>
    <source>
        <strain evidence="1">0166_1</strain>
    </source>
</reference>